<evidence type="ECO:0000256" key="5">
    <source>
        <dbReference type="SAM" id="SignalP"/>
    </source>
</evidence>
<dbReference type="CDD" id="cd00063">
    <property type="entry name" value="FN3"/>
    <property type="match status" value="3"/>
</dbReference>
<keyword evidence="3" id="KW-0624">Polysaccharide degradation</keyword>
<name>A0A8J3Y5M0_9ACTN</name>
<feature type="domain" description="Fibronectin type-III" evidence="6">
    <location>
        <begin position="218"/>
        <end position="301"/>
    </location>
</feature>
<accession>A0A8J3Y5M0</accession>
<evidence type="ECO:0000256" key="1">
    <source>
        <dbReference type="ARBA" id="ARBA00022737"/>
    </source>
</evidence>
<feature type="chain" id="PRO_5035303169" description="Fibronectin type-III domain-containing protein" evidence="5">
    <location>
        <begin position="29"/>
        <end position="501"/>
    </location>
</feature>
<dbReference type="PROSITE" id="PS50853">
    <property type="entry name" value="FN3"/>
    <property type="match status" value="4"/>
</dbReference>
<feature type="compositionally biased region" description="Low complexity" evidence="4">
    <location>
        <begin position="387"/>
        <end position="398"/>
    </location>
</feature>
<gene>
    <name evidence="7" type="ORF">Sya03_13220</name>
</gene>
<keyword evidence="1" id="KW-0677">Repeat</keyword>
<proteinExistence type="predicted"/>
<comment type="caution">
    <text evidence="7">The sequence shown here is derived from an EMBL/GenBank/DDBJ whole genome shotgun (WGS) entry which is preliminary data.</text>
</comment>
<protein>
    <recommendedName>
        <fullName evidence="6">Fibronectin type-III domain-containing protein</fullName>
    </recommendedName>
</protein>
<feature type="domain" description="Fibronectin type-III" evidence="6">
    <location>
        <begin position="132"/>
        <end position="211"/>
    </location>
</feature>
<dbReference type="InterPro" id="IPR013783">
    <property type="entry name" value="Ig-like_fold"/>
</dbReference>
<feature type="compositionally biased region" description="Pro residues" evidence="4">
    <location>
        <begin position="483"/>
        <end position="501"/>
    </location>
</feature>
<dbReference type="Gene3D" id="2.60.40.10">
    <property type="entry name" value="Immunoglobulins"/>
    <property type="match status" value="5"/>
</dbReference>
<keyword evidence="3" id="KW-0119">Carbohydrate metabolism</keyword>
<dbReference type="InterPro" id="IPR050991">
    <property type="entry name" value="ECM_Regulatory_Proteins"/>
</dbReference>
<feature type="signal peptide" evidence="5">
    <location>
        <begin position="1"/>
        <end position="28"/>
    </location>
</feature>
<dbReference type="EMBL" id="BOOY01000007">
    <property type="protein sequence ID" value="GIJ01970.1"/>
    <property type="molecule type" value="Genomic_DNA"/>
</dbReference>
<keyword evidence="8" id="KW-1185">Reference proteome</keyword>
<dbReference type="SUPFAM" id="SSF49265">
    <property type="entry name" value="Fibronectin type III"/>
    <property type="match status" value="3"/>
</dbReference>
<keyword evidence="5" id="KW-0732">Signal</keyword>
<organism evidence="7 8">
    <name type="scientific">Spirilliplanes yamanashiensis</name>
    <dbReference type="NCBI Taxonomy" id="42233"/>
    <lineage>
        <taxon>Bacteria</taxon>
        <taxon>Bacillati</taxon>
        <taxon>Actinomycetota</taxon>
        <taxon>Actinomycetes</taxon>
        <taxon>Micromonosporales</taxon>
        <taxon>Micromonosporaceae</taxon>
        <taxon>Spirilliplanes</taxon>
    </lineage>
</organism>
<dbReference type="GO" id="GO:0000272">
    <property type="term" value="P:polysaccharide catabolic process"/>
    <property type="evidence" value="ECO:0007669"/>
    <property type="project" value="UniProtKB-KW"/>
</dbReference>
<evidence type="ECO:0000256" key="4">
    <source>
        <dbReference type="SAM" id="MobiDB-lite"/>
    </source>
</evidence>
<evidence type="ECO:0000313" key="8">
    <source>
        <dbReference type="Proteomes" id="UP000652013"/>
    </source>
</evidence>
<dbReference type="SMART" id="SM00060">
    <property type="entry name" value="FN3"/>
    <property type="match status" value="5"/>
</dbReference>
<dbReference type="Proteomes" id="UP000652013">
    <property type="component" value="Unassembled WGS sequence"/>
</dbReference>
<dbReference type="InterPro" id="IPR003961">
    <property type="entry name" value="FN3_dom"/>
</dbReference>
<dbReference type="PANTHER" id="PTHR46708:SF2">
    <property type="entry name" value="FIBRONECTIN TYPE-III DOMAIN-CONTAINING PROTEIN"/>
    <property type="match status" value="1"/>
</dbReference>
<evidence type="ECO:0000256" key="3">
    <source>
        <dbReference type="ARBA" id="ARBA00023326"/>
    </source>
</evidence>
<keyword evidence="2" id="KW-0378">Hydrolase</keyword>
<dbReference type="GO" id="GO:0016798">
    <property type="term" value="F:hydrolase activity, acting on glycosyl bonds"/>
    <property type="evidence" value="ECO:0007669"/>
    <property type="project" value="UniProtKB-KW"/>
</dbReference>
<dbReference type="AlphaFoldDB" id="A0A8J3Y5M0"/>
<feature type="region of interest" description="Disordered" evidence="4">
    <location>
        <begin position="370"/>
        <end position="398"/>
    </location>
</feature>
<dbReference type="Pfam" id="PF00041">
    <property type="entry name" value="fn3"/>
    <property type="match status" value="1"/>
</dbReference>
<evidence type="ECO:0000256" key="2">
    <source>
        <dbReference type="ARBA" id="ARBA00023295"/>
    </source>
</evidence>
<sequence length="501" mass="50570">MGWGMSRRLLPCLLLAASLALVAPPASAAADPGRRAPAAPGTPTATNGFSSITLTWSQPAAGRRPHHFRVYEGDTVVARNTTTHVTVTGLGFGTTHTYRVAAVAHDGTESALSAPVTRHVWVSGMQPQCQPGPGPLTVADVGPTAFSLSWPAGETPRHVRVTVAGRQLDTAESSLRVGGLTPGTAYTATIRPLDCPGPPWPGTLHVTTPAGPGDAPAAPAGLAVTGSTDTGVDLAWTPPAGGAARYAVWSGTRLVTTTSRPSVRLTGLWRDTVRTVAVSALSGSGAESAATPPVEARTQRCAPATPAPVDVAATAVTASSVSLTWTSVVEASTFVVTDGDRQLATVAGPSAHLSGLPPATRHRLRVVTRPAGCPDSAPSRTARVRTAAGPADRPAAPADLRPVGGWPAEQGIVAVQWTAPPGDVAAYRIYEGATLVATTTATAWTGQFPPATTHLLSVVAVDAAGSESAPSNAVQVTASFFAPPAPPPGGPGGPPPPPPGV</sequence>
<dbReference type="PANTHER" id="PTHR46708">
    <property type="entry name" value="TENASCIN"/>
    <property type="match status" value="1"/>
</dbReference>
<feature type="compositionally biased region" description="Low complexity" evidence="4">
    <location>
        <begin position="28"/>
        <end position="45"/>
    </location>
</feature>
<feature type="region of interest" description="Disordered" evidence="4">
    <location>
        <begin position="479"/>
        <end position="501"/>
    </location>
</feature>
<dbReference type="InterPro" id="IPR036116">
    <property type="entry name" value="FN3_sf"/>
</dbReference>
<feature type="region of interest" description="Disordered" evidence="4">
    <location>
        <begin position="28"/>
        <end position="49"/>
    </location>
</feature>
<feature type="domain" description="Fibronectin type-III" evidence="6">
    <location>
        <begin position="307"/>
        <end position="389"/>
    </location>
</feature>
<keyword evidence="2" id="KW-0326">Glycosidase</keyword>
<evidence type="ECO:0000313" key="7">
    <source>
        <dbReference type="EMBL" id="GIJ01970.1"/>
    </source>
</evidence>
<reference evidence="7" key="1">
    <citation type="submission" date="2021-01" db="EMBL/GenBank/DDBJ databases">
        <title>Whole genome shotgun sequence of Spirilliplanes yamanashiensis NBRC 15828.</title>
        <authorList>
            <person name="Komaki H."/>
            <person name="Tamura T."/>
        </authorList>
    </citation>
    <scope>NUCLEOTIDE SEQUENCE</scope>
    <source>
        <strain evidence="7">NBRC 15828</strain>
    </source>
</reference>
<feature type="domain" description="Fibronectin type-III" evidence="6">
    <location>
        <begin position="36"/>
        <end position="123"/>
    </location>
</feature>
<evidence type="ECO:0000259" key="6">
    <source>
        <dbReference type="PROSITE" id="PS50853"/>
    </source>
</evidence>